<dbReference type="RefSeq" id="YP_007374921.1">
    <property type="nucleotide sequence ID" value="NC_020148.1"/>
</dbReference>
<protein>
    <submittedName>
        <fullName evidence="1">Uncharacterized protein</fullName>
    </submittedName>
</protein>
<geneLocation type="mitochondrion" evidence="1"/>
<name>L8B9D1_PHLRA</name>
<accession>L8B9D1</accession>
<keyword evidence="1" id="KW-0496">Mitochondrion</keyword>
<dbReference type="GeneID" id="14469620"/>
<dbReference type="EMBL" id="HE613568">
    <property type="protein sequence ID" value="CCE89210.1"/>
    <property type="molecule type" value="Genomic_DNA"/>
</dbReference>
<organism evidence="1">
    <name type="scientific">Phlebia radiata</name>
    <name type="common">White-rot fungus</name>
    <dbReference type="NCBI Taxonomy" id="5308"/>
    <lineage>
        <taxon>Eukaryota</taxon>
        <taxon>Fungi</taxon>
        <taxon>Dikarya</taxon>
        <taxon>Basidiomycota</taxon>
        <taxon>Agaricomycotina</taxon>
        <taxon>Agaricomycetes</taxon>
        <taxon>Polyporales</taxon>
        <taxon>Meruliaceae</taxon>
        <taxon>Phlebia</taxon>
    </lineage>
</organism>
<proteinExistence type="predicted"/>
<sequence length="96" mass="11081">MSGWTNHPCTVISLKIDENQMDNRGSKSEFLQDSVKEQRVDGSYCIQASTSRMQLRCILMNFERISRVKFPSKQLNVKNFSSSNSPTNFNPWFLQA</sequence>
<dbReference type="AlphaFoldDB" id="L8B9D1"/>
<evidence type="ECO:0000313" key="1">
    <source>
        <dbReference type="EMBL" id="CCE89210.1"/>
    </source>
</evidence>
<reference evidence="1" key="1">
    <citation type="journal article" date="2014" name="PLoS ONE">
        <title>Mitochondrial Genome of Phlebia radiata Is the Second Largest (156 kbp) among Fungi and Features Signs of Genome Flexibility and Recent Recombination Events.</title>
        <authorList>
            <person name="Salavirta H."/>
            <person name="Oksanen I."/>
            <person name="Kuuskeri J."/>
            <person name="Makela M."/>
            <person name="Laine P."/>
            <person name="Paulin L."/>
            <person name="Lundell T."/>
        </authorList>
    </citation>
    <scope>NUCLEOTIDE SEQUENCE</scope>
    <source>
        <strain evidence="1">79</strain>
    </source>
</reference>
<gene>
    <name evidence="1" type="ORF">PRA_mt0110</name>
</gene>